<dbReference type="AlphaFoldDB" id="A0AAD9IQY8"/>
<protein>
    <submittedName>
        <fullName evidence="1">Uncharacterized protein</fullName>
    </submittedName>
</protein>
<organism evidence="1 2">
    <name type="scientific">Paralvinella palmiformis</name>
    <dbReference type="NCBI Taxonomy" id="53620"/>
    <lineage>
        <taxon>Eukaryota</taxon>
        <taxon>Metazoa</taxon>
        <taxon>Spiralia</taxon>
        <taxon>Lophotrochozoa</taxon>
        <taxon>Annelida</taxon>
        <taxon>Polychaeta</taxon>
        <taxon>Sedentaria</taxon>
        <taxon>Canalipalpata</taxon>
        <taxon>Terebellida</taxon>
        <taxon>Terebelliformia</taxon>
        <taxon>Alvinellidae</taxon>
        <taxon>Paralvinella</taxon>
    </lineage>
</organism>
<accession>A0AAD9IQY8</accession>
<evidence type="ECO:0000313" key="2">
    <source>
        <dbReference type="Proteomes" id="UP001208570"/>
    </source>
</evidence>
<proteinExistence type="predicted"/>
<sequence>MLLKSGYRVPPTEMVGGMQGKKESVGVHISVSDIQDRKQESPFSWKIHEGHIMDLFINIDIHLIL</sequence>
<evidence type="ECO:0000313" key="1">
    <source>
        <dbReference type="EMBL" id="KAK2139026.1"/>
    </source>
</evidence>
<reference evidence="1" key="1">
    <citation type="journal article" date="2023" name="Mol. Biol. Evol.">
        <title>Third-Generation Sequencing Reveals the Adaptive Role of the Epigenome in Three Deep-Sea Polychaetes.</title>
        <authorList>
            <person name="Perez M."/>
            <person name="Aroh O."/>
            <person name="Sun Y."/>
            <person name="Lan Y."/>
            <person name="Juniper S.K."/>
            <person name="Young C.R."/>
            <person name="Angers B."/>
            <person name="Qian P.Y."/>
        </authorList>
    </citation>
    <scope>NUCLEOTIDE SEQUENCE</scope>
    <source>
        <strain evidence="1">P08H-3</strain>
    </source>
</reference>
<dbReference type="Proteomes" id="UP001208570">
    <property type="component" value="Unassembled WGS sequence"/>
</dbReference>
<keyword evidence="2" id="KW-1185">Reference proteome</keyword>
<gene>
    <name evidence="1" type="ORF">LSH36_2112g00000</name>
</gene>
<name>A0AAD9IQY8_9ANNE</name>
<dbReference type="EMBL" id="JAODUP010002107">
    <property type="protein sequence ID" value="KAK2139026.1"/>
    <property type="molecule type" value="Genomic_DNA"/>
</dbReference>
<comment type="caution">
    <text evidence="1">The sequence shown here is derived from an EMBL/GenBank/DDBJ whole genome shotgun (WGS) entry which is preliminary data.</text>
</comment>